<evidence type="ECO:0000313" key="12">
    <source>
        <dbReference type="Ensembl" id="ENSFHEP00000024868.1"/>
    </source>
</evidence>
<sequence length="187" mass="22132">MTVADEAWYMDGSDEDQRKPHRLNPHQPVSLDELKKLGVFYWKLNADLYETDPELEKIRKDRGYSYMDIITIQRDSLPNYDEKVTFDSVLSNELMKQRVCRKLNKPRQCKSEFKQKSVRLRDTKTRLPWELEVEGGGDLLPLPYDIERIPRIMSMRLFVGEPVWKAYNRPADDFDIRQKYVASLQGS</sequence>
<protein>
    <recommendedName>
        <fullName evidence="10">acireductone dioxygenase (Fe(2+)-requiring)</fullName>
        <ecNumber evidence="10">1.13.11.54</ecNumber>
    </recommendedName>
</protein>
<dbReference type="EC" id="1.13.11.54" evidence="10"/>
<dbReference type="InterPro" id="IPR014710">
    <property type="entry name" value="RmlC-like_jellyroll"/>
</dbReference>
<dbReference type="Proteomes" id="UP000265000">
    <property type="component" value="Unplaced"/>
</dbReference>
<evidence type="ECO:0000256" key="6">
    <source>
        <dbReference type="ARBA" id="ARBA00022964"/>
    </source>
</evidence>
<dbReference type="GeneTree" id="ENSGT00390000008195"/>
<keyword evidence="7" id="KW-0560">Oxidoreductase</keyword>
<dbReference type="GO" id="GO:0010309">
    <property type="term" value="F:acireductone dioxygenase [iron(II)-requiring] activity"/>
    <property type="evidence" value="ECO:0007669"/>
    <property type="project" value="UniProtKB-EC"/>
</dbReference>
<keyword evidence="8" id="KW-0408">Iron</keyword>
<keyword evidence="5" id="KW-0479">Metal-binding</keyword>
<evidence type="ECO:0000256" key="2">
    <source>
        <dbReference type="ARBA" id="ARBA00001954"/>
    </source>
</evidence>
<evidence type="ECO:0000256" key="11">
    <source>
        <dbReference type="SAM" id="MobiDB-lite"/>
    </source>
</evidence>
<dbReference type="GO" id="GO:0009086">
    <property type="term" value="P:methionine biosynthetic process"/>
    <property type="evidence" value="ECO:0007669"/>
    <property type="project" value="UniProtKB-KW"/>
</dbReference>
<keyword evidence="3" id="KW-0533">Nickel</keyword>
<accession>A0A3Q2QCI9</accession>
<reference evidence="12" key="1">
    <citation type="submission" date="2025-08" db="UniProtKB">
        <authorList>
            <consortium name="Ensembl"/>
        </authorList>
    </citation>
    <scope>IDENTIFICATION</scope>
</reference>
<dbReference type="InterPro" id="IPR011051">
    <property type="entry name" value="RmlC_Cupin_sf"/>
</dbReference>
<proteinExistence type="predicted"/>
<dbReference type="Gene3D" id="2.60.120.10">
    <property type="entry name" value="Jelly Rolls"/>
    <property type="match status" value="2"/>
</dbReference>
<evidence type="ECO:0000313" key="13">
    <source>
        <dbReference type="Proteomes" id="UP000265000"/>
    </source>
</evidence>
<evidence type="ECO:0000256" key="8">
    <source>
        <dbReference type="ARBA" id="ARBA00023004"/>
    </source>
</evidence>
<keyword evidence="13" id="KW-1185">Reference proteome</keyword>
<evidence type="ECO:0000256" key="3">
    <source>
        <dbReference type="ARBA" id="ARBA00022596"/>
    </source>
</evidence>
<dbReference type="GO" id="GO:0046872">
    <property type="term" value="F:metal ion binding"/>
    <property type="evidence" value="ECO:0007669"/>
    <property type="project" value="UniProtKB-KW"/>
</dbReference>
<dbReference type="PANTHER" id="PTHR23418:SF0">
    <property type="entry name" value="ACIREDUCTONE DIOXYGENASE"/>
    <property type="match status" value="1"/>
</dbReference>
<name>A0A3Q2QCI9_FUNHE</name>
<reference evidence="12" key="2">
    <citation type="submission" date="2025-09" db="UniProtKB">
        <authorList>
            <consortium name="Ensembl"/>
        </authorList>
    </citation>
    <scope>IDENTIFICATION</scope>
</reference>
<keyword evidence="9" id="KW-0486">Methionine biosynthesis</keyword>
<evidence type="ECO:0000256" key="9">
    <source>
        <dbReference type="ARBA" id="ARBA00023167"/>
    </source>
</evidence>
<dbReference type="STRING" id="8078.ENSFHEP00000024868"/>
<dbReference type="Pfam" id="PF03079">
    <property type="entry name" value="ARD"/>
    <property type="match status" value="1"/>
</dbReference>
<evidence type="ECO:0000256" key="1">
    <source>
        <dbReference type="ARBA" id="ARBA00000428"/>
    </source>
</evidence>
<dbReference type="Ensembl" id="ENSFHET00000006669.1">
    <property type="protein sequence ID" value="ENSFHEP00000024868.1"/>
    <property type="gene ID" value="ENSFHEG00000006756.1"/>
</dbReference>
<comment type="cofactor">
    <cofactor evidence="2">
        <name>Fe(2+)</name>
        <dbReference type="ChEBI" id="CHEBI:29033"/>
    </cofactor>
</comment>
<comment type="catalytic activity">
    <reaction evidence="1">
        <text>1,2-dihydroxy-5-(methylsulfanyl)pent-1-en-3-one + O2 = 4-methylsulfanyl-2-oxobutanoate + formate + 2 H(+)</text>
        <dbReference type="Rhea" id="RHEA:24504"/>
        <dbReference type="ChEBI" id="CHEBI:15378"/>
        <dbReference type="ChEBI" id="CHEBI:15379"/>
        <dbReference type="ChEBI" id="CHEBI:15740"/>
        <dbReference type="ChEBI" id="CHEBI:16723"/>
        <dbReference type="ChEBI" id="CHEBI:49252"/>
        <dbReference type="EC" id="1.13.11.54"/>
    </reaction>
</comment>
<evidence type="ECO:0000256" key="4">
    <source>
        <dbReference type="ARBA" id="ARBA00022605"/>
    </source>
</evidence>
<keyword evidence="6" id="KW-0223">Dioxygenase</keyword>
<evidence type="ECO:0000256" key="10">
    <source>
        <dbReference type="ARBA" id="ARBA00039005"/>
    </source>
</evidence>
<dbReference type="SUPFAM" id="SSF51182">
    <property type="entry name" value="RmlC-like cupins"/>
    <property type="match status" value="1"/>
</dbReference>
<evidence type="ECO:0000256" key="7">
    <source>
        <dbReference type="ARBA" id="ARBA00023002"/>
    </source>
</evidence>
<evidence type="ECO:0000256" key="5">
    <source>
        <dbReference type="ARBA" id="ARBA00022723"/>
    </source>
</evidence>
<feature type="region of interest" description="Disordered" evidence="11">
    <location>
        <begin position="1"/>
        <end position="27"/>
    </location>
</feature>
<keyword evidence="4" id="KW-0028">Amino-acid biosynthesis</keyword>
<dbReference type="PANTHER" id="PTHR23418">
    <property type="entry name" value="ACIREDUCTONE DIOXYGENASE"/>
    <property type="match status" value="1"/>
</dbReference>
<dbReference type="InterPro" id="IPR004313">
    <property type="entry name" value="ARD"/>
</dbReference>
<dbReference type="AlphaFoldDB" id="A0A3Q2QCI9"/>
<organism evidence="12 13">
    <name type="scientific">Fundulus heteroclitus</name>
    <name type="common">Killifish</name>
    <name type="synonym">Mummichog</name>
    <dbReference type="NCBI Taxonomy" id="8078"/>
    <lineage>
        <taxon>Eukaryota</taxon>
        <taxon>Metazoa</taxon>
        <taxon>Chordata</taxon>
        <taxon>Craniata</taxon>
        <taxon>Vertebrata</taxon>
        <taxon>Euteleostomi</taxon>
        <taxon>Actinopterygii</taxon>
        <taxon>Neopterygii</taxon>
        <taxon>Teleostei</taxon>
        <taxon>Neoteleostei</taxon>
        <taxon>Acanthomorphata</taxon>
        <taxon>Ovalentaria</taxon>
        <taxon>Atherinomorphae</taxon>
        <taxon>Cyprinodontiformes</taxon>
        <taxon>Fundulidae</taxon>
        <taxon>Fundulus</taxon>
    </lineage>
</organism>